<keyword evidence="3" id="KW-1185">Reference proteome</keyword>
<accession>A0A1I5C0M6</accession>
<evidence type="ECO:0000313" key="2">
    <source>
        <dbReference type="EMBL" id="SFN80549.1"/>
    </source>
</evidence>
<dbReference type="AlphaFoldDB" id="A0A1I5C0M6"/>
<dbReference type="OrthoDB" id="8560147at2"/>
<keyword evidence="1" id="KW-1133">Transmembrane helix</keyword>
<evidence type="ECO:0000256" key="1">
    <source>
        <dbReference type="SAM" id="Phobius"/>
    </source>
</evidence>
<keyword evidence="1" id="KW-0472">Membrane</keyword>
<evidence type="ECO:0000313" key="3">
    <source>
        <dbReference type="Proteomes" id="UP000183107"/>
    </source>
</evidence>
<dbReference type="EMBL" id="FOVJ01000003">
    <property type="protein sequence ID" value="SFN80549.1"/>
    <property type="molecule type" value="Genomic_DNA"/>
</dbReference>
<dbReference type="RefSeq" id="WP_074796944.1">
    <property type="nucleotide sequence ID" value="NZ_FOVJ01000003.1"/>
</dbReference>
<dbReference type="Proteomes" id="UP000183107">
    <property type="component" value="Unassembled WGS sequence"/>
</dbReference>
<gene>
    <name evidence="2" type="ORF">SAMN05216386_1909</name>
</gene>
<feature type="transmembrane region" description="Helical" evidence="1">
    <location>
        <begin position="17"/>
        <end position="36"/>
    </location>
</feature>
<organism evidence="2 3">
    <name type="scientific">Nitrosospira briensis</name>
    <dbReference type="NCBI Taxonomy" id="35799"/>
    <lineage>
        <taxon>Bacteria</taxon>
        <taxon>Pseudomonadati</taxon>
        <taxon>Pseudomonadota</taxon>
        <taxon>Betaproteobacteria</taxon>
        <taxon>Nitrosomonadales</taxon>
        <taxon>Nitrosomonadaceae</taxon>
        <taxon>Nitrosospira</taxon>
    </lineage>
</organism>
<sequence>MDEYTDQIAAYFNLVPMWPLVLLGAGIVVAGIYELFNRKRRAEDADEFRSAILSTLSGLYPEPTNWPKSIDTYLCARLPVMQEIIEDFRRNIPQEDIPAYNRDWDNYSRFCRAEVTDDKCTEAEMNPGKEPDPKKTFRTLVSNLLRYAD</sequence>
<proteinExistence type="predicted"/>
<reference evidence="3" key="1">
    <citation type="submission" date="2016-10" db="EMBL/GenBank/DDBJ databases">
        <authorList>
            <person name="Varghese N."/>
        </authorList>
    </citation>
    <scope>NUCLEOTIDE SEQUENCE [LARGE SCALE GENOMIC DNA]</scope>
    <source>
        <strain evidence="3">Nsp8</strain>
    </source>
</reference>
<keyword evidence="1" id="KW-0812">Transmembrane</keyword>
<protein>
    <submittedName>
        <fullName evidence="2">Uncharacterized protein</fullName>
    </submittedName>
</protein>
<name>A0A1I5C0M6_9PROT</name>